<evidence type="ECO:0000256" key="4">
    <source>
        <dbReference type="ARBA" id="ARBA00023136"/>
    </source>
</evidence>
<name>A0A9P4YK35_9EURO</name>
<evidence type="ECO:0000313" key="8">
    <source>
        <dbReference type="EMBL" id="KAF3898122.1"/>
    </source>
</evidence>
<gene>
    <name evidence="8" type="ORF">GY632_1953</name>
</gene>
<evidence type="ECO:0000313" key="9">
    <source>
        <dbReference type="Proteomes" id="UP000749309"/>
    </source>
</evidence>
<reference evidence="8" key="1">
    <citation type="submission" date="2020-03" db="EMBL/GenBank/DDBJ databases">
        <title>Whole Genome Sequence of Trichophyton interdigitale from India.</title>
        <authorList>
            <person name="Kumar P."/>
        </authorList>
    </citation>
    <scope>NUCLEOTIDE SEQUENCE</scope>
    <source>
        <strain evidence="8">UCMS-IGIB-CI14</strain>
    </source>
</reference>
<feature type="transmembrane region" description="Helical" evidence="6">
    <location>
        <begin position="278"/>
        <end position="300"/>
    </location>
</feature>
<dbReference type="Pfam" id="PF20684">
    <property type="entry name" value="Fung_rhodopsin"/>
    <property type="match status" value="1"/>
</dbReference>
<dbReference type="EMBL" id="JAAQVJ010000042">
    <property type="protein sequence ID" value="KAF3898122.1"/>
    <property type="molecule type" value="Genomic_DNA"/>
</dbReference>
<sequence>MQDIYAGEALALRIGKTSDDKHMAARPSVEISLPQRDKQLCRSWSKLGNEILRYSVALDVEHMLYVDGREHSKATQVSPCRELSSVLFIDLLTIHDHVRQAGDASSRGAWLCWVVLYDFQTCGGSRTAIASCAFLVSKKPQLDSGRTISVSATAAASAFTSDNAYLQKLNGILGSLLSPSCSVLSLFLASKSSMWSLLTNLRSNRLGLFLRHLSTSSDMLVAPPEVIASWPKPNYVNPEHQGPHLMIVVIGCFTISSVVVALRTYVRVKIKRNVGWDDWLMLSTLPLLAGITVSNIIGVYHGWGYHIWDNKPEWGVTCRLTSWCSQIMSVIVATMVKSSILISYMRFFSNTATTLRQGTWIMLHIVVAWGLGISPLLIVYQKQPLSDYWNDPTRRNCINNGARIISGSIPHVLTDIIIWMLPIPTLCKMHLPGREKVVLIILMSFGLVACAASVVRLAYTYVILYVSYDSTWVGYNLWIWNDLEVNLAVICASFPMLRPLARMYLPNWGSNIFTTSTDSLPMEAQPSGQKKMNLVLPEWKHDEESVPNEKSANLAPISGLDEKIKLKVPEQAVHSTKQKL</sequence>
<protein>
    <recommendedName>
        <fullName evidence="7">Rhodopsin domain-containing protein</fullName>
    </recommendedName>
</protein>
<evidence type="ECO:0000256" key="1">
    <source>
        <dbReference type="ARBA" id="ARBA00004141"/>
    </source>
</evidence>
<keyword evidence="4 6" id="KW-0472">Membrane</keyword>
<dbReference type="InterPro" id="IPR052337">
    <property type="entry name" value="SAT4-like"/>
</dbReference>
<dbReference type="PANTHER" id="PTHR33048">
    <property type="entry name" value="PTH11-LIKE INTEGRAL MEMBRANE PROTEIN (AFU_ORTHOLOGUE AFUA_5G11245)"/>
    <property type="match status" value="1"/>
</dbReference>
<comment type="subcellular location">
    <subcellularLocation>
        <location evidence="1">Membrane</location>
        <topology evidence="1">Multi-pass membrane protein</topology>
    </subcellularLocation>
</comment>
<feature type="transmembrane region" description="Helical" evidence="6">
    <location>
        <begin position="360"/>
        <end position="381"/>
    </location>
</feature>
<feature type="transmembrane region" description="Helical" evidence="6">
    <location>
        <begin position="437"/>
        <end position="458"/>
    </location>
</feature>
<evidence type="ECO:0000256" key="3">
    <source>
        <dbReference type="ARBA" id="ARBA00022989"/>
    </source>
</evidence>
<organism evidence="8 9">
    <name type="scientific">Trichophyton interdigitale</name>
    <dbReference type="NCBI Taxonomy" id="101480"/>
    <lineage>
        <taxon>Eukaryota</taxon>
        <taxon>Fungi</taxon>
        <taxon>Dikarya</taxon>
        <taxon>Ascomycota</taxon>
        <taxon>Pezizomycotina</taxon>
        <taxon>Eurotiomycetes</taxon>
        <taxon>Eurotiomycetidae</taxon>
        <taxon>Onygenales</taxon>
        <taxon>Arthrodermataceae</taxon>
        <taxon>Trichophyton</taxon>
    </lineage>
</organism>
<feature type="transmembrane region" description="Helical" evidence="6">
    <location>
        <begin position="401"/>
        <end position="425"/>
    </location>
</feature>
<dbReference type="PANTHER" id="PTHR33048:SF129">
    <property type="entry name" value="INTEGRAL MEMBRANE PROTEIN-RELATED"/>
    <property type="match status" value="1"/>
</dbReference>
<dbReference type="GO" id="GO:0016020">
    <property type="term" value="C:membrane"/>
    <property type="evidence" value="ECO:0007669"/>
    <property type="project" value="UniProtKB-SubCell"/>
</dbReference>
<dbReference type="Proteomes" id="UP000749309">
    <property type="component" value="Unassembled WGS sequence"/>
</dbReference>
<evidence type="ECO:0000256" key="2">
    <source>
        <dbReference type="ARBA" id="ARBA00022692"/>
    </source>
</evidence>
<evidence type="ECO:0000256" key="6">
    <source>
        <dbReference type="SAM" id="Phobius"/>
    </source>
</evidence>
<proteinExistence type="inferred from homology"/>
<dbReference type="InterPro" id="IPR049326">
    <property type="entry name" value="Rhodopsin_dom_fungi"/>
</dbReference>
<feature type="domain" description="Rhodopsin" evidence="7">
    <location>
        <begin position="262"/>
        <end position="502"/>
    </location>
</feature>
<accession>A0A9P4YK35</accession>
<comment type="caution">
    <text evidence="8">The sequence shown here is derived from an EMBL/GenBank/DDBJ whole genome shotgun (WGS) entry which is preliminary data.</text>
</comment>
<evidence type="ECO:0000259" key="7">
    <source>
        <dbReference type="Pfam" id="PF20684"/>
    </source>
</evidence>
<feature type="transmembrane region" description="Helical" evidence="6">
    <location>
        <begin position="245"/>
        <end position="266"/>
    </location>
</feature>
<evidence type="ECO:0000256" key="5">
    <source>
        <dbReference type="ARBA" id="ARBA00038359"/>
    </source>
</evidence>
<keyword evidence="2 6" id="KW-0812">Transmembrane</keyword>
<dbReference type="AlphaFoldDB" id="A0A9P4YK35"/>
<comment type="similarity">
    <text evidence="5">Belongs to the SAT4 family.</text>
</comment>
<keyword evidence="3 6" id="KW-1133">Transmembrane helix</keyword>